<dbReference type="EMBL" id="JALGRD010000005">
    <property type="protein sequence ID" value="MCJ0973923.1"/>
    <property type="molecule type" value="Genomic_DNA"/>
</dbReference>
<comment type="caution">
    <text evidence="2">The sequence shown here is derived from an EMBL/GenBank/DDBJ whole genome shotgun (WGS) entry which is preliminary data.</text>
</comment>
<dbReference type="AlphaFoldDB" id="A0A9X2ARV6"/>
<name>A0A9X2ARV6_9GAMM</name>
<keyword evidence="3" id="KW-1185">Reference proteome</keyword>
<dbReference type="Pfam" id="PF10881">
    <property type="entry name" value="DUF2726"/>
    <property type="match status" value="1"/>
</dbReference>
<feature type="domain" description="DUF2726" evidence="1">
    <location>
        <begin position="39"/>
        <end position="154"/>
    </location>
</feature>
<dbReference type="Proteomes" id="UP001139682">
    <property type="component" value="Unassembled WGS sequence"/>
</dbReference>
<dbReference type="InterPro" id="IPR024402">
    <property type="entry name" value="DUF2726"/>
</dbReference>
<evidence type="ECO:0000313" key="2">
    <source>
        <dbReference type="EMBL" id="MCJ0973923.1"/>
    </source>
</evidence>
<gene>
    <name evidence="2" type="ORF">MST27_11140</name>
</gene>
<evidence type="ECO:0000313" key="3">
    <source>
        <dbReference type="Proteomes" id="UP001139682"/>
    </source>
</evidence>
<dbReference type="RefSeq" id="WP_243606009.1">
    <property type="nucleotide sequence ID" value="NZ_JALGRD010000005.1"/>
</dbReference>
<sequence>MTAFLGLVLAAFICFALVFFIKQRQYNHPALRMPYQLRKPLFEPSERELLGLLEQGLGERYRILAKVRLADVVDVTAIPRRAPWYQAHNRISASRFDFLLCDLMTLDAVCAIEMEPASQANAFLDELCQTIGLPLVRLDPESARTYDAARAAVDEAVAAQSSKPPVQPAG</sequence>
<accession>A0A9X2ARV6</accession>
<proteinExistence type="predicted"/>
<reference evidence="2" key="1">
    <citation type="submission" date="2022-03" db="EMBL/GenBank/DDBJ databases">
        <title>Pseudomonas marianensis sp. nov., a marine bacterium isolated from deep-sea sediments of the Mariana Trench.</title>
        <authorList>
            <person name="Wei Y."/>
        </authorList>
    </citation>
    <scope>NUCLEOTIDE SEQUENCE</scope>
    <source>
        <strain evidence="2">PS1</strain>
    </source>
</reference>
<organism evidence="2 3">
    <name type="scientific">Stutzerimonas marianensis</name>
    <dbReference type="NCBI Taxonomy" id="2929513"/>
    <lineage>
        <taxon>Bacteria</taxon>
        <taxon>Pseudomonadati</taxon>
        <taxon>Pseudomonadota</taxon>
        <taxon>Gammaproteobacteria</taxon>
        <taxon>Pseudomonadales</taxon>
        <taxon>Pseudomonadaceae</taxon>
        <taxon>Stutzerimonas</taxon>
    </lineage>
</organism>
<evidence type="ECO:0000259" key="1">
    <source>
        <dbReference type="Pfam" id="PF10881"/>
    </source>
</evidence>
<protein>
    <submittedName>
        <fullName evidence="2">DUF2726 domain-containing protein</fullName>
    </submittedName>
</protein>